<evidence type="ECO:0000259" key="5">
    <source>
        <dbReference type="PROSITE" id="PS50531"/>
    </source>
</evidence>
<dbReference type="PANTHER" id="PTHR35004:SF7">
    <property type="entry name" value="INTEGRASE PROTEIN"/>
    <property type="match status" value="1"/>
</dbReference>
<dbReference type="EMBL" id="QXMN01000134">
    <property type="protein sequence ID" value="RIX71732.1"/>
    <property type="molecule type" value="Genomic_DNA"/>
</dbReference>
<organism evidence="6 7">
    <name type="scientific">Acidovorax cavernicola</name>
    <dbReference type="NCBI Taxonomy" id="1675792"/>
    <lineage>
        <taxon>Bacteria</taxon>
        <taxon>Pseudomonadati</taxon>
        <taxon>Pseudomonadota</taxon>
        <taxon>Betaproteobacteria</taxon>
        <taxon>Burkholderiales</taxon>
        <taxon>Comamonadaceae</taxon>
        <taxon>Acidovorax</taxon>
    </lineage>
</organism>
<dbReference type="GO" id="GO:0003677">
    <property type="term" value="F:DNA binding"/>
    <property type="evidence" value="ECO:0007669"/>
    <property type="project" value="UniProtKB-KW"/>
</dbReference>
<evidence type="ECO:0000256" key="2">
    <source>
        <dbReference type="ARBA" id="ARBA00022578"/>
    </source>
</evidence>
<dbReference type="OrthoDB" id="3542865at2"/>
<keyword evidence="3" id="KW-0238">DNA-binding</keyword>
<dbReference type="SUPFAM" id="SSF46689">
    <property type="entry name" value="Homeodomain-like"/>
    <property type="match status" value="1"/>
</dbReference>
<keyword evidence="2" id="KW-0815">Transposition</keyword>
<dbReference type="AlphaFoldDB" id="A0A9X8GRW1"/>
<comment type="caution">
    <text evidence="6">The sequence shown here is derived from an EMBL/GenBank/DDBJ whole genome shotgun (WGS) entry which is preliminary data.</text>
</comment>
<dbReference type="CDD" id="cd00093">
    <property type="entry name" value="HTH_XRE"/>
    <property type="match status" value="1"/>
</dbReference>
<protein>
    <submittedName>
        <fullName evidence="6">IS21 family transposase</fullName>
    </submittedName>
</protein>
<evidence type="ECO:0000313" key="6">
    <source>
        <dbReference type="EMBL" id="RIX71732.1"/>
    </source>
</evidence>
<dbReference type="InterPro" id="IPR054353">
    <property type="entry name" value="IstA-like_C"/>
</dbReference>
<evidence type="ECO:0000256" key="4">
    <source>
        <dbReference type="ARBA" id="ARBA00023172"/>
    </source>
</evidence>
<dbReference type="RefSeq" id="WP_119558755.1">
    <property type="nucleotide sequence ID" value="NZ_QXMN01000134.1"/>
</dbReference>
<name>A0A9X8GRW1_9BURK</name>
<keyword evidence="4" id="KW-0233">DNA recombination</keyword>
<dbReference type="GO" id="GO:0006310">
    <property type="term" value="P:DNA recombination"/>
    <property type="evidence" value="ECO:0007669"/>
    <property type="project" value="UniProtKB-KW"/>
</dbReference>
<dbReference type="GO" id="GO:0032196">
    <property type="term" value="P:transposition"/>
    <property type="evidence" value="ECO:0007669"/>
    <property type="project" value="UniProtKB-KW"/>
</dbReference>
<dbReference type="Proteomes" id="UP000265619">
    <property type="component" value="Unassembled WGS sequence"/>
</dbReference>
<dbReference type="PANTHER" id="PTHR35004">
    <property type="entry name" value="TRANSPOSASE RV3428C-RELATED"/>
    <property type="match status" value="1"/>
</dbReference>
<dbReference type="PROSITE" id="PS50531">
    <property type="entry name" value="HTH_IS21"/>
    <property type="match status" value="1"/>
</dbReference>
<dbReference type="Gene3D" id="1.10.10.60">
    <property type="entry name" value="Homeodomain-like"/>
    <property type="match status" value="1"/>
</dbReference>
<feature type="domain" description="HTH IS21-type" evidence="5">
    <location>
        <begin position="3"/>
        <end position="66"/>
    </location>
</feature>
<dbReference type="NCBIfam" id="NF033546">
    <property type="entry name" value="transpos_IS21"/>
    <property type="match status" value="1"/>
</dbReference>
<sequence length="503" mass="56373">MDMIGKIRRLHARDKLSEREIARRTGLSRNTVSKWLRAPVKEAPKYRREPRPNKLSPFEEALKQALTADARRPKHERRTARALHAEIKAAGYNGGYSAITDFVRTWRQGEGQTVNVTAFVPLNFELGEAFQFDWSEEGLVVGGIYYRMQVSHLKLCASRAFWLVAYPSQGHEMLFDAHTRSFAALGGVARRGIYDNMRTAVDKVHKGKGRTVNARFAVMCAHYLYDPDFCNVASGWEKGRVEKNVQDSRRRIWIEAARRRFGSFVELNAWLAERCRALWNEVRHPEHSQFSVAEMLEHERPHLMPMPEPFDGYVEKPARVSSTCLVSVARNRYSVPCELAGQMVSTRLYPGNVVVVAEDAAVARHERLSASGGTRYDWQHYIPLIQRKPGALRNGAPFADMPEALQQLRRGLLRQAGGDRVMAQVLAIVPTAGLDAVIVAVELALESGPPSGRVSVEHVVNVLGRLTAPATPQSAETALQIVTPPLANTARYDSLRGQEVDHA</sequence>
<gene>
    <name evidence="6" type="ORF">D3H34_31630</name>
</gene>
<dbReference type="InterPro" id="IPR017894">
    <property type="entry name" value="HTH_IS21_transposase_type"/>
</dbReference>
<dbReference type="InterPro" id="IPR009057">
    <property type="entry name" value="Homeodomain-like_sf"/>
</dbReference>
<dbReference type="Pfam" id="PF22483">
    <property type="entry name" value="Mu-transpos_C_2"/>
    <property type="match status" value="1"/>
</dbReference>
<accession>A0A9X8GRW1</accession>
<comment type="similarity">
    <text evidence="1">Belongs to the transposase IS21/IS408/IS1162 family.</text>
</comment>
<dbReference type="InterPro" id="IPR001387">
    <property type="entry name" value="Cro/C1-type_HTH"/>
</dbReference>
<evidence type="ECO:0000256" key="1">
    <source>
        <dbReference type="ARBA" id="ARBA00009277"/>
    </source>
</evidence>
<evidence type="ECO:0000313" key="7">
    <source>
        <dbReference type="Proteomes" id="UP000265619"/>
    </source>
</evidence>
<keyword evidence="7" id="KW-1185">Reference proteome</keyword>
<reference evidence="6 7" key="1">
    <citation type="submission" date="2018-09" db="EMBL/GenBank/DDBJ databases">
        <title>Acidovorax cavernicola nov. sp. isolated from Gruta de las Maravillas (Aracena, Spain).</title>
        <authorList>
            <person name="Jurado V."/>
            <person name="Gutierrez-Patricio S."/>
            <person name="Gonzalez-Pimentel J.L."/>
            <person name="Miller A.Z."/>
            <person name="Laiz L."/>
            <person name="Saiz-Jimenez C."/>
        </authorList>
    </citation>
    <scope>NUCLEOTIDE SEQUENCE [LARGE SCALE GENOMIC DNA]</scope>
    <source>
        <strain evidence="6 7">1011MAR4D40.2</strain>
    </source>
</reference>
<evidence type="ECO:0000256" key="3">
    <source>
        <dbReference type="ARBA" id="ARBA00023125"/>
    </source>
</evidence>
<proteinExistence type="inferred from homology"/>